<accession>A0A3Q7EBL3</accession>
<dbReference type="Gramene" id="Solyc01g014780.1.1">
    <property type="protein sequence ID" value="Solyc01g014780.1.1.1"/>
    <property type="gene ID" value="Solyc01g014780.1"/>
</dbReference>
<name>A0A3Q7EBL3_SOLLC</name>
<dbReference type="PaxDb" id="4081-Solyc01g014780.1.1"/>
<evidence type="ECO:0000313" key="1">
    <source>
        <dbReference type="EnsemblPlants" id="Solyc01g014780.1.1.1"/>
    </source>
</evidence>
<evidence type="ECO:0000313" key="2">
    <source>
        <dbReference type="Proteomes" id="UP000004994"/>
    </source>
</evidence>
<evidence type="ECO:0008006" key="3">
    <source>
        <dbReference type="Google" id="ProtNLM"/>
    </source>
</evidence>
<dbReference type="Proteomes" id="UP000004994">
    <property type="component" value="Chromosome 1"/>
</dbReference>
<dbReference type="EnsemblPlants" id="Solyc01g014780.1.1">
    <property type="protein sequence ID" value="Solyc01g014780.1.1.1"/>
    <property type="gene ID" value="Solyc01g014780.1"/>
</dbReference>
<reference evidence="1" key="1">
    <citation type="journal article" date="2012" name="Nature">
        <title>The tomato genome sequence provides insights into fleshy fruit evolution.</title>
        <authorList>
            <consortium name="Tomato Genome Consortium"/>
        </authorList>
    </citation>
    <scope>NUCLEOTIDE SEQUENCE [LARGE SCALE GENOMIC DNA]</scope>
    <source>
        <strain evidence="1">cv. Heinz 1706</strain>
    </source>
</reference>
<dbReference type="AlphaFoldDB" id="A0A3Q7EBL3"/>
<protein>
    <recommendedName>
        <fullName evidence="3">RNase III domain-containing protein</fullName>
    </recommendedName>
</protein>
<reference evidence="1" key="2">
    <citation type="submission" date="2019-01" db="UniProtKB">
        <authorList>
            <consortium name="EnsemblPlants"/>
        </authorList>
    </citation>
    <scope>IDENTIFICATION</scope>
    <source>
        <strain evidence="1">cv. Heinz 1706</strain>
    </source>
</reference>
<sequence length="82" mass="9364">MQRQICYTIENFEKLDLVSTLGWESETTFPNVVGDVVGSFVGAIFVDSSFEKDTSYIFKHKASSCVCISKVWRVKYNIEGKR</sequence>
<dbReference type="InParanoid" id="A0A3Q7EBL3"/>
<keyword evidence="2" id="KW-1185">Reference proteome</keyword>
<organism evidence="1">
    <name type="scientific">Solanum lycopersicum</name>
    <name type="common">Tomato</name>
    <name type="synonym">Lycopersicon esculentum</name>
    <dbReference type="NCBI Taxonomy" id="4081"/>
    <lineage>
        <taxon>Eukaryota</taxon>
        <taxon>Viridiplantae</taxon>
        <taxon>Streptophyta</taxon>
        <taxon>Embryophyta</taxon>
        <taxon>Tracheophyta</taxon>
        <taxon>Spermatophyta</taxon>
        <taxon>Magnoliopsida</taxon>
        <taxon>eudicotyledons</taxon>
        <taxon>Gunneridae</taxon>
        <taxon>Pentapetalae</taxon>
        <taxon>asterids</taxon>
        <taxon>lamiids</taxon>
        <taxon>Solanales</taxon>
        <taxon>Solanaceae</taxon>
        <taxon>Solanoideae</taxon>
        <taxon>Solaneae</taxon>
        <taxon>Solanum</taxon>
        <taxon>Solanum subgen. Lycopersicon</taxon>
    </lineage>
</organism>
<dbReference type="STRING" id="4081.A0A3Q7EBL3"/>
<proteinExistence type="predicted"/>